<gene>
    <name evidence="1" type="ORF">A6A04_08330</name>
</gene>
<evidence type="ECO:0000313" key="2">
    <source>
        <dbReference type="Proteomes" id="UP000078428"/>
    </source>
</evidence>
<dbReference type="EMBL" id="LWQT01000109">
    <property type="protein sequence ID" value="OAN44811.1"/>
    <property type="molecule type" value="Genomic_DNA"/>
</dbReference>
<name>A0A178M7Q2_9PROT</name>
<comment type="caution">
    <text evidence="1">The sequence shown here is derived from an EMBL/GenBank/DDBJ whole genome shotgun (WGS) entry which is preliminary data.</text>
</comment>
<evidence type="ECO:0008006" key="3">
    <source>
        <dbReference type="Google" id="ProtNLM"/>
    </source>
</evidence>
<dbReference type="RefSeq" id="WP_068495648.1">
    <property type="nucleotide sequence ID" value="NZ_LWQT01000109.1"/>
</dbReference>
<dbReference type="OrthoDB" id="7352766at2"/>
<dbReference type="Proteomes" id="UP000078428">
    <property type="component" value="Unassembled WGS sequence"/>
</dbReference>
<reference evidence="1 2" key="1">
    <citation type="submission" date="2016-04" db="EMBL/GenBank/DDBJ databases">
        <title>Draft genome sequence of freshwater magnetotactic bacteria Magnetospirillum marisnigri SP-1 and Magnetospirillum moscoviense BB-1.</title>
        <authorList>
            <person name="Koziaeva V."/>
            <person name="Dziuba M.V."/>
            <person name="Ivanov T.M."/>
            <person name="Kuznetsov B."/>
            <person name="Grouzdev D.S."/>
        </authorList>
    </citation>
    <scope>NUCLEOTIDE SEQUENCE [LARGE SCALE GENOMIC DNA]</scope>
    <source>
        <strain evidence="1 2">SP-1</strain>
    </source>
</reference>
<accession>A0A178M7Q2</accession>
<evidence type="ECO:0000313" key="1">
    <source>
        <dbReference type="EMBL" id="OAN44811.1"/>
    </source>
</evidence>
<keyword evidence="2" id="KW-1185">Reference proteome</keyword>
<organism evidence="1 2">
    <name type="scientific">Paramagnetospirillum marisnigri</name>
    <dbReference type="NCBI Taxonomy" id="1285242"/>
    <lineage>
        <taxon>Bacteria</taxon>
        <taxon>Pseudomonadati</taxon>
        <taxon>Pseudomonadota</taxon>
        <taxon>Alphaproteobacteria</taxon>
        <taxon>Rhodospirillales</taxon>
        <taxon>Magnetospirillaceae</taxon>
        <taxon>Paramagnetospirillum</taxon>
    </lineage>
</organism>
<dbReference type="AlphaFoldDB" id="A0A178M7Q2"/>
<sequence length="190" mass="21146">MPIAVKSSLDVVFWLTDQALNDREYIQPQKLHRLLYLSQAYFAVAYNGRKLMPATFVTDAFGPVEPTVFHTLAYGRPLMIEGNPLSDQVNHFLGGIWRRFGQYSPDQLTKKVAEHAPVAMAMAKGINEEIPFAEMVAYYTQEAAARSAKTPGKVDHVDSVVKPRVLRSQTGKAVAVAAWKPKAVTVKKDE</sequence>
<proteinExistence type="predicted"/>
<dbReference type="STRING" id="1285242.A6A04_08330"/>
<protein>
    <recommendedName>
        <fullName evidence="3">Antitoxin SocA-like Panacea domain-containing protein</fullName>
    </recommendedName>
</protein>